<dbReference type="EMBL" id="FMAF01000007">
    <property type="protein sequence ID" value="SCB33336.1"/>
    <property type="molecule type" value="Genomic_DNA"/>
</dbReference>
<dbReference type="Proteomes" id="UP000199205">
    <property type="component" value="Unassembled WGS sequence"/>
</dbReference>
<gene>
    <name evidence="2" type="ORF">GA0061101_107217</name>
</gene>
<dbReference type="AlphaFoldDB" id="A0A1C3W091"/>
<accession>A0A1C3W091</accession>
<evidence type="ECO:0000313" key="2">
    <source>
        <dbReference type="EMBL" id="SCB33336.1"/>
    </source>
</evidence>
<keyword evidence="1" id="KW-0732">Signal</keyword>
<evidence type="ECO:0000256" key="1">
    <source>
        <dbReference type="SAM" id="SignalP"/>
    </source>
</evidence>
<evidence type="ECO:0000313" key="3">
    <source>
        <dbReference type="Proteomes" id="UP000199205"/>
    </source>
</evidence>
<feature type="signal peptide" evidence="1">
    <location>
        <begin position="1"/>
        <end position="26"/>
    </location>
</feature>
<feature type="chain" id="PRO_5008684923" description="DUF1579 domain-containing protein" evidence="1">
    <location>
        <begin position="27"/>
        <end position="178"/>
    </location>
</feature>
<organism evidence="2 3">
    <name type="scientific">Rhizobium lusitanum</name>
    <dbReference type="NCBI Taxonomy" id="293958"/>
    <lineage>
        <taxon>Bacteria</taxon>
        <taxon>Pseudomonadati</taxon>
        <taxon>Pseudomonadota</taxon>
        <taxon>Alphaproteobacteria</taxon>
        <taxon>Hyphomicrobiales</taxon>
        <taxon>Rhizobiaceae</taxon>
        <taxon>Rhizobium/Agrobacterium group</taxon>
        <taxon>Rhizobium</taxon>
    </lineage>
</organism>
<evidence type="ECO:0008006" key="4">
    <source>
        <dbReference type="Google" id="ProtNLM"/>
    </source>
</evidence>
<reference evidence="2 3" key="1">
    <citation type="submission" date="2016-08" db="EMBL/GenBank/DDBJ databases">
        <authorList>
            <person name="Seilhamer J.J."/>
        </authorList>
    </citation>
    <scope>NUCLEOTIDE SEQUENCE [LARGE SCALE GENOMIC DNA]</scope>
    <source>
        <strain evidence="2 3">P1-7</strain>
    </source>
</reference>
<proteinExistence type="predicted"/>
<sequence>MPHRSTMLKAFTTVLLLVAITTTTWARSAPGALSQDADFLRTFDGQFTGTGRLERANGSDHALTCEFKGNSVGRQAVFDGRCTTAIIFGISMCISIRYDAGTRRYFGSFHESMGTVAVLAGSRRGETLSLSFIETAKSIRPNPPARLTITRRNHDIVLALRRTMPGRGQNLDLVLRQS</sequence>
<name>A0A1C3W091_9HYPH</name>
<protein>
    <recommendedName>
        <fullName evidence="4">DUF1579 domain-containing protein</fullName>
    </recommendedName>
</protein>